<dbReference type="CDD" id="cd06223">
    <property type="entry name" value="PRTases_typeI"/>
    <property type="match status" value="1"/>
</dbReference>
<evidence type="ECO:0000313" key="3">
    <source>
        <dbReference type="Proteomes" id="UP001500909"/>
    </source>
</evidence>
<dbReference type="Proteomes" id="UP001500909">
    <property type="component" value="Unassembled WGS sequence"/>
</dbReference>
<sequence>MRFTDRRDAGRQLARQVREHLEAARPDLIGGHPPDGPVVLALPRGGVPVAAEIAHDLGAPLDVLVARKIGAPDQPELGIGALAGEDPPLFDPRALRYLGLTEEQLAADVARERTELHRRTDLYRGRRPPPDLAGRTVLLVDDGLATGMTARAALRALRRHGPACVLLAVPVASPTTAAALAAEADDVLCLSRPPDFRAVGEWYEDFTQVSDEDVIGILQRTAAGR</sequence>
<dbReference type="SUPFAM" id="SSF53271">
    <property type="entry name" value="PRTase-like"/>
    <property type="match status" value="1"/>
</dbReference>
<dbReference type="EMBL" id="BAAABY010000016">
    <property type="protein sequence ID" value="GAA0459093.1"/>
    <property type="molecule type" value="Genomic_DNA"/>
</dbReference>
<keyword evidence="2" id="KW-0328">Glycosyltransferase</keyword>
<evidence type="ECO:0000313" key="2">
    <source>
        <dbReference type="EMBL" id="GAA0459093.1"/>
    </source>
</evidence>
<dbReference type="RefSeq" id="WP_346094938.1">
    <property type="nucleotide sequence ID" value="NZ_BAAABY010000016.1"/>
</dbReference>
<keyword evidence="2" id="KW-0808">Transferase</keyword>
<dbReference type="InterPro" id="IPR000836">
    <property type="entry name" value="PRTase_dom"/>
</dbReference>
<comment type="caution">
    <text evidence="2">The sequence shown here is derived from an EMBL/GenBank/DDBJ whole genome shotgun (WGS) entry which is preliminary data.</text>
</comment>
<name>A0ABP3JQ45_9ACTN</name>
<keyword evidence="3" id="KW-1185">Reference proteome</keyword>
<dbReference type="InterPro" id="IPR029057">
    <property type="entry name" value="PRTase-like"/>
</dbReference>
<accession>A0ABP3JQ45</accession>
<dbReference type="Gene3D" id="3.40.50.2020">
    <property type="match status" value="1"/>
</dbReference>
<gene>
    <name evidence="2" type="ORF">GCM10010361_23860</name>
</gene>
<proteinExistence type="predicted"/>
<evidence type="ECO:0000259" key="1">
    <source>
        <dbReference type="Pfam" id="PF00156"/>
    </source>
</evidence>
<protein>
    <submittedName>
        <fullName evidence="2">Phosphoribosyltransferase family protein</fullName>
    </submittedName>
</protein>
<reference evidence="3" key="1">
    <citation type="journal article" date="2019" name="Int. J. Syst. Evol. Microbiol.">
        <title>The Global Catalogue of Microorganisms (GCM) 10K type strain sequencing project: providing services to taxonomists for standard genome sequencing and annotation.</title>
        <authorList>
            <consortium name="The Broad Institute Genomics Platform"/>
            <consortium name="The Broad Institute Genome Sequencing Center for Infectious Disease"/>
            <person name="Wu L."/>
            <person name="Ma J."/>
        </authorList>
    </citation>
    <scope>NUCLEOTIDE SEQUENCE [LARGE SCALE GENOMIC DNA]</scope>
    <source>
        <strain evidence="3">JCM 4805</strain>
    </source>
</reference>
<organism evidence="2 3">
    <name type="scientific">Streptomyces olivaceiscleroticus</name>
    <dbReference type="NCBI Taxonomy" id="68245"/>
    <lineage>
        <taxon>Bacteria</taxon>
        <taxon>Bacillati</taxon>
        <taxon>Actinomycetota</taxon>
        <taxon>Actinomycetes</taxon>
        <taxon>Kitasatosporales</taxon>
        <taxon>Streptomycetaceae</taxon>
        <taxon>Streptomyces</taxon>
    </lineage>
</organism>
<feature type="domain" description="Phosphoribosyltransferase" evidence="1">
    <location>
        <begin position="12"/>
        <end position="191"/>
    </location>
</feature>
<dbReference type="Gene3D" id="3.30.1310.20">
    <property type="entry name" value="PRTase-like"/>
    <property type="match status" value="1"/>
</dbReference>
<dbReference type="Pfam" id="PF00156">
    <property type="entry name" value="Pribosyltran"/>
    <property type="match status" value="1"/>
</dbReference>
<dbReference type="GO" id="GO:0016757">
    <property type="term" value="F:glycosyltransferase activity"/>
    <property type="evidence" value="ECO:0007669"/>
    <property type="project" value="UniProtKB-KW"/>
</dbReference>